<dbReference type="STRING" id="1658172.A0A1B7NLW4"/>
<dbReference type="Gene3D" id="3.40.50.300">
    <property type="entry name" value="P-loop containing nucleotide triphosphate hydrolases"/>
    <property type="match status" value="1"/>
</dbReference>
<evidence type="ECO:0008006" key="3">
    <source>
        <dbReference type="Google" id="ProtNLM"/>
    </source>
</evidence>
<keyword evidence="2" id="KW-1185">Reference proteome</keyword>
<comment type="caution">
    <text evidence="1">The sequence shown here is derived from an EMBL/GenBank/DDBJ whole genome shotgun (WGS) entry which is preliminary data.</text>
</comment>
<accession>A0A1B7NLW4</accession>
<protein>
    <recommendedName>
        <fullName evidence="3">ATPase AAA-type core domain-containing protein</fullName>
    </recommendedName>
</protein>
<dbReference type="InterPro" id="IPR027417">
    <property type="entry name" value="P-loop_NTPase"/>
</dbReference>
<dbReference type="EMBL" id="LGUA01002069">
    <property type="protein sequence ID" value="OAX77772.1"/>
    <property type="molecule type" value="Genomic_DNA"/>
</dbReference>
<evidence type="ECO:0000313" key="1">
    <source>
        <dbReference type="EMBL" id="OAX77772.1"/>
    </source>
</evidence>
<proteinExistence type="predicted"/>
<dbReference type="AlphaFoldDB" id="A0A1B7NLW4"/>
<name>A0A1B7NLW4_9EURO</name>
<dbReference type="OrthoDB" id="47330at2759"/>
<gene>
    <name evidence="1" type="ORF">ACJ72_07924</name>
</gene>
<dbReference type="Proteomes" id="UP000091918">
    <property type="component" value="Unassembled WGS sequence"/>
</dbReference>
<reference evidence="1 2" key="1">
    <citation type="submission" date="2015-07" db="EMBL/GenBank/DDBJ databases">
        <title>Emmonsia species relationships and genome sequence.</title>
        <authorList>
            <person name="Cuomo C.A."/>
            <person name="Schwartz I.S."/>
            <person name="Kenyon C."/>
            <person name="de Hoog G.S."/>
            <person name="Govender N.P."/>
            <person name="Botha A."/>
            <person name="Moreno L."/>
            <person name="de Vries M."/>
            <person name="Munoz J.F."/>
            <person name="Stielow J.B."/>
        </authorList>
    </citation>
    <scope>NUCLEOTIDE SEQUENCE [LARGE SCALE GENOMIC DNA]</scope>
    <source>
        <strain evidence="1 2">CBS 136260</strain>
    </source>
</reference>
<evidence type="ECO:0000313" key="2">
    <source>
        <dbReference type="Proteomes" id="UP000091918"/>
    </source>
</evidence>
<sequence length="409" mass="45408">MVITRSVASFAILQGATITVVRTLLSLGANPHSIPQDLWDTANPETLSNDEELPTAKSITQPFWCSSFYRASLSKRLDFGLKYHLQALSKLKAPTKKEWEIAEGLGTKSLIQAPYFLTGQSLAIKRVIAYIQSHLLLPNRNSPLMLVFAGPPDHGQVELAASIGELISLNSIVSRVRKMNKYPTREPTSSDIISRSSKRGGLEVVLINDLDKISQSNLISLLDGPQQVRTTNNNISAISKIVCIISVTDCESTILDFYTTYLKSRSDDELHEVPWDKLDKGMKKDLIKSFGPTFTSHIDAIIPFFPYSRSETEALAYKYIDDLRTRLASTPISNDISEKAASANTPSFPGGFHLDLEGDDAAICDHIAQTSYDMKLGGRSIQQGVTKEIQLPIIEQWIKKHEGWGREQE</sequence>
<organism evidence="1 2">
    <name type="scientific">Emergomyces africanus</name>
    <dbReference type="NCBI Taxonomy" id="1955775"/>
    <lineage>
        <taxon>Eukaryota</taxon>
        <taxon>Fungi</taxon>
        <taxon>Dikarya</taxon>
        <taxon>Ascomycota</taxon>
        <taxon>Pezizomycotina</taxon>
        <taxon>Eurotiomycetes</taxon>
        <taxon>Eurotiomycetidae</taxon>
        <taxon>Onygenales</taxon>
        <taxon>Ajellomycetaceae</taxon>
        <taxon>Emergomyces</taxon>
    </lineage>
</organism>
<feature type="non-terminal residue" evidence="1">
    <location>
        <position position="409"/>
    </location>
</feature>
<dbReference type="SUPFAM" id="SSF52540">
    <property type="entry name" value="P-loop containing nucleoside triphosphate hydrolases"/>
    <property type="match status" value="1"/>
</dbReference>